<proteinExistence type="inferred from homology"/>
<feature type="domain" description="PROP1-like PPR" evidence="6">
    <location>
        <begin position="483"/>
        <end position="591"/>
    </location>
</feature>
<feature type="repeat" description="PPR" evidence="4">
    <location>
        <begin position="538"/>
        <end position="572"/>
    </location>
</feature>
<feature type="compositionally biased region" description="Low complexity" evidence="5">
    <location>
        <begin position="51"/>
        <end position="70"/>
    </location>
</feature>
<feature type="repeat" description="PPR" evidence="4">
    <location>
        <begin position="573"/>
        <end position="607"/>
    </location>
</feature>
<dbReference type="PANTHER" id="PTHR47447:SF21">
    <property type="entry name" value="PENTACOTRIPEPTIDE-REPEAT REGION OF PRORP DOMAIN-CONTAINING PROTEIN"/>
    <property type="match status" value="1"/>
</dbReference>
<feature type="repeat" description="PPR" evidence="4">
    <location>
        <begin position="815"/>
        <end position="849"/>
    </location>
</feature>
<dbReference type="Gene3D" id="1.25.40.10">
    <property type="entry name" value="Tetratricopeptide repeat domain"/>
    <property type="match status" value="7"/>
</dbReference>
<feature type="repeat" description="PPR" evidence="4">
    <location>
        <begin position="608"/>
        <end position="642"/>
    </location>
</feature>
<keyword evidence="8" id="KW-1185">Reference proteome</keyword>
<comment type="similarity">
    <text evidence="1">Belongs to the PPR family. P subfamily.</text>
</comment>
<evidence type="ECO:0000313" key="8">
    <source>
        <dbReference type="Proteomes" id="UP000275267"/>
    </source>
</evidence>
<dbReference type="GO" id="GO:0045727">
    <property type="term" value="P:positive regulation of translation"/>
    <property type="evidence" value="ECO:0007669"/>
    <property type="project" value="TreeGrafter"/>
</dbReference>
<name>A0A3L6TES4_PANMI</name>
<gene>
    <name evidence="7" type="ORF">C2845_PM03G06500</name>
</gene>
<dbReference type="OrthoDB" id="185373at2759"/>
<dbReference type="Pfam" id="PF17177">
    <property type="entry name" value="PPR_long"/>
    <property type="match status" value="1"/>
</dbReference>
<reference evidence="8" key="1">
    <citation type="journal article" date="2019" name="Nat. Commun.">
        <title>The genome of broomcorn millet.</title>
        <authorList>
            <person name="Zou C."/>
            <person name="Miki D."/>
            <person name="Li D."/>
            <person name="Tang Q."/>
            <person name="Xiao L."/>
            <person name="Rajput S."/>
            <person name="Deng P."/>
            <person name="Jia W."/>
            <person name="Huang R."/>
            <person name="Zhang M."/>
            <person name="Sun Y."/>
            <person name="Hu J."/>
            <person name="Fu X."/>
            <person name="Schnable P.S."/>
            <person name="Li F."/>
            <person name="Zhang H."/>
            <person name="Feng B."/>
            <person name="Zhu X."/>
            <person name="Liu R."/>
            <person name="Schnable J.C."/>
            <person name="Zhu J.-K."/>
            <person name="Zhang H."/>
        </authorList>
    </citation>
    <scope>NUCLEOTIDE SEQUENCE [LARGE SCALE GENOMIC DNA]</scope>
</reference>
<dbReference type="GO" id="GO:0009570">
    <property type="term" value="C:chloroplast stroma"/>
    <property type="evidence" value="ECO:0007669"/>
    <property type="project" value="TreeGrafter"/>
</dbReference>
<dbReference type="GO" id="GO:0003729">
    <property type="term" value="F:mRNA binding"/>
    <property type="evidence" value="ECO:0007669"/>
    <property type="project" value="TreeGrafter"/>
</dbReference>
<evidence type="ECO:0000256" key="2">
    <source>
        <dbReference type="ARBA" id="ARBA00022737"/>
    </source>
</evidence>
<evidence type="ECO:0000256" key="4">
    <source>
        <dbReference type="PROSITE-ProRule" id="PRU00708"/>
    </source>
</evidence>
<dbReference type="InterPro" id="IPR033443">
    <property type="entry name" value="PROP1-like_PPR_dom"/>
</dbReference>
<feature type="repeat" description="PPR" evidence="4">
    <location>
        <begin position="329"/>
        <end position="363"/>
    </location>
</feature>
<keyword evidence="2" id="KW-0677">Repeat</keyword>
<protein>
    <submittedName>
        <fullName evidence="7">Pentatricopeptide repeat-containing protein</fullName>
    </submittedName>
</protein>
<keyword evidence="3" id="KW-0809">Transit peptide</keyword>
<dbReference type="NCBIfam" id="TIGR00756">
    <property type="entry name" value="PPR"/>
    <property type="match status" value="9"/>
</dbReference>
<feature type="repeat" description="PPR" evidence="4">
    <location>
        <begin position="712"/>
        <end position="746"/>
    </location>
</feature>
<evidence type="ECO:0000313" key="7">
    <source>
        <dbReference type="EMBL" id="RLN35326.1"/>
    </source>
</evidence>
<dbReference type="InterPro" id="IPR002885">
    <property type="entry name" value="PPR_rpt"/>
</dbReference>
<dbReference type="InterPro" id="IPR011990">
    <property type="entry name" value="TPR-like_helical_dom_sf"/>
</dbReference>
<organism evidence="7 8">
    <name type="scientific">Panicum miliaceum</name>
    <name type="common">Proso millet</name>
    <name type="synonym">Broomcorn millet</name>
    <dbReference type="NCBI Taxonomy" id="4540"/>
    <lineage>
        <taxon>Eukaryota</taxon>
        <taxon>Viridiplantae</taxon>
        <taxon>Streptophyta</taxon>
        <taxon>Embryophyta</taxon>
        <taxon>Tracheophyta</taxon>
        <taxon>Spermatophyta</taxon>
        <taxon>Magnoliopsida</taxon>
        <taxon>Liliopsida</taxon>
        <taxon>Poales</taxon>
        <taxon>Poaceae</taxon>
        <taxon>PACMAD clade</taxon>
        <taxon>Panicoideae</taxon>
        <taxon>Panicodae</taxon>
        <taxon>Paniceae</taxon>
        <taxon>Panicinae</taxon>
        <taxon>Panicum</taxon>
        <taxon>Panicum sect. Panicum</taxon>
    </lineage>
</organism>
<dbReference type="GO" id="GO:0042134">
    <property type="term" value="F:rRNA primary transcript binding"/>
    <property type="evidence" value="ECO:0007669"/>
    <property type="project" value="TreeGrafter"/>
</dbReference>
<dbReference type="EMBL" id="PQIB02000002">
    <property type="protein sequence ID" value="RLN35326.1"/>
    <property type="molecule type" value="Genomic_DNA"/>
</dbReference>
<dbReference type="Pfam" id="PF13041">
    <property type="entry name" value="PPR_2"/>
    <property type="match status" value="2"/>
</dbReference>
<comment type="caution">
    <text evidence="7">The sequence shown here is derived from an EMBL/GenBank/DDBJ whole genome shotgun (WGS) entry which is preliminary data.</text>
</comment>
<dbReference type="STRING" id="4540.A0A3L6TES4"/>
<dbReference type="AlphaFoldDB" id="A0A3L6TES4"/>
<feature type="repeat" description="PPR" evidence="4">
    <location>
        <begin position="259"/>
        <end position="293"/>
    </location>
</feature>
<dbReference type="Pfam" id="PF01535">
    <property type="entry name" value="PPR"/>
    <property type="match status" value="6"/>
</dbReference>
<feature type="repeat" description="PPR" evidence="4">
    <location>
        <begin position="294"/>
        <end position="328"/>
    </location>
</feature>
<evidence type="ECO:0000256" key="5">
    <source>
        <dbReference type="SAM" id="MobiDB-lite"/>
    </source>
</evidence>
<dbReference type="Proteomes" id="UP000275267">
    <property type="component" value="Unassembled WGS sequence"/>
</dbReference>
<sequence>MPPVPHRPPAAGAAVTGAGAPPAAGARSGPFPTPPPAASRIHLPRLPRPPALSSSSTPASPLPSPAASALHPSDEALSAMSPREQTSLLSRQRCWRRARDLFDRLRALPGYAPNPVHYAVLLHHLARARRWVELRRAWLRMALPPSNPAYAALADALAKAGLARGALLLLRHMRAQGVAPDEVSMSTFVRVLKDQGRYADGLALFRNWCDGRFEVDFLDLDGIAIDSDGPMQFLLADICDDNFASGALAIDEGPRKPKLVATYNTLIDLYGKAGRLKDALDMFLDMPAHGVMPDTYTFNTLINVFGLSGNMAQAEALFASMVVRGINPDTKTYNVMMTVFASIGDLDGVLKYYRQIGKAGLHVDAVSSRIVLQVLCERKMVREAEDVIEGILNSGGSVHEQSLPVAMKMYVDLGLLDEANTFFERHCRGRGVSSKNFAAMIDAFAEKGLWEEAEHIFLSRRGDGNNKDIMECNVMVKAYGRAKQYDRVSSLLESMEGSGVSPDECTYNSLIQMFSVGGFPQRAKKLLGKMKDAGFEPKCETYSAVIRSYSRHCLVPEAIGLFNEMKSSGVEPNIIVYGLLIDMFAETGNVKEALHYNNLLEESGISPNQVVLTSLIKAYSKYNCWKEAQNLYSRMKNMGGGPDIIASNAMLNLYANLGMVIEAKEIFDSLRRNSNADDVSYTAMVYLYKGMGLLSESVKVACELQKSGLLSDCASYNAVMACYVAEGNLRDCAELVQEMILANIPPDASTFGMIFSLLQNGHVSAEEVLQLESAYNDGKSSAKQAIVAFLFSIAGMHAAALEICEQLLRPEWTIDAWAYNVCFKVYASCGQVEKAFSLFMRMNNLGLKPDTVTCIHLATCYGKLGVSEGLRTNALLEYRTDELMPSHNHWLHI</sequence>
<dbReference type="PROSITE" id="PS51375">
    <property type="entry name" value="PPR"/>
    <property type="match status" value="11"/>
</dbReference>
<evidence type="ECO:0000256" key="3">
    <source>
        <dbReference type="ARBA" id="ARBA00022946"/>
    </source>
</evidence>
<feature type="repeat" description="PPR" evidence="4">
    <location>
        <begin position="468"/>
        <end position="502"/>
    </location>
</feature>
<feature type="compositionally biased region" description="Low complexity" evidence="5">
    <location>
        <begin position="9"/>
        <end position="30"/>
    </location>
</feature>
<accession>A0A3L6TES4</accession>
<feature type="region of interest" description="Disordered" evidence="5">
    <location>
        <begin position="1"/>
        <end position="70"/>
    </location>
</feature>
<feature type="repeat" description="PPR" evidence="4">
    <location>
        <begin position="146"/>
        <end position="180"/>
    </location>
</feature>
<evidence type="ECO:0000259" key="6">
    <source>
        <dbReference type="Pfam" id="PF17177"/>
    </source>
</evidence>
<feature type="repeat" description="PPR" evidence="4">
    <location>
        <begin position="503"/>
        <end position="537"/>
    </location>
</feature>
<evidence type="ECO:0000256" key="1">
    <source>
        <dbReference type="ARBA" id="ARBA00007626"/>
    </source>
</evidence>
<dbReference type="PANTHER" id="PTHR47447">
    <property type="entry name" value="OS03G0856100 PROTEIN"/>
    <property type="match status" value="1"/>
</dbReference>